<name>A0ABP0BZU5_9PEZI</name>
<evidence type="ECO:0000313" key="2">
    <source>
        <dbReference type="Proteomes" id="UP001642405"/>
    </source>
</evidence>
<protein>
    <recommendedName>
        <fullName evidence="3">Protein kinase domain-containing protein</fullName>
    </recommendedName>
</protein>
<evidence type="ECO:0000313" key="1">
    <source>
        <dbReference type="EMBL" id="CAK7224940.1"/>
    </source>
</evidence>
<reference evidence="1 2" key="1">
    <citation type="submission" date="2024-01" db="EMBL/GenBank/DDBJ databases">
        <authorList>
            <person name="Allen C."/>
            <person name="Tagirdzhanova G."/>
        </authorList>
    </citation>
    <scope>NUCLEOTIDE SEQUENCE [LARGE SCALE GENOMIC DNA]</scope>
</reference>
<organism evidence="1 2">
    <name type="scientific">Sporothrix curviconia</name>
    <dbReference type="NCBI Taxonomy" id="1260050"/>
    <lineage>
        <taxon>Eukaryota</taxon>
        <taxon>Fungi</taxon>
        <taxon>Dikarya</taxon>
        <taxon>Ascomycota</taxon>
        <taxon>Pezizomycotina</taxon>
        <taxon>Sordariomycetes</taxon>
        <taxon>Sordariomycetidae</taxon>
        <taxon>Ophiostomatales</taxon>
        <taxon>Ophiostomataceae</taxon>
        <taxon>Sporothrix</taxon>
    </lineage>
</organism>
<dbReference type="EMBL" id="CAWUHB010000031">
    <property type="protein sequence ID" value="CAK7224940.1"/>
    <property type="molecule type" value="Genomic_DNA"/>
</dbReference>
<proteinExistence type="predicted"/>
<dbReference type="Proteomes" id="UP001642405">
    <property type="component" value="Unassembled WGS sequence"/>
</dbReference>
<comment type="caution">
    <text evidence="1">The sequence shown here is derived from an EMBL/GenBank/DDBJ whole genome shotgun (WGS) entry which is preliminary data.</text>
</comment>
<keyword evidence="2" id="KW-1185">Reference proteome</keyword>
<accession>A0ABP0BZU5</accession>
<gene>
    <name evidence="1" type="ORF">SCUCBS95973_005689</name>
</gene>
<evidence type="ECO:0008006" key="3">
    <source>
        <dbReference type="Google" id="ProtNLM"/>
    </source>
</evidence>
<sequence length="119" mass="13740">MDIFGDLRDRNERKRDQRAIRSVLFKKVDSDNNLLFSEFMSYGSLYDYISKVSTKELTLPNRALWRILCCCDDSETGDLRTETIPEPDTAEHAVVHFDIDPQNDCTLLGHEAKPTIMLL</sequence>